<evidence type="ECO:0000256" key="3">
    <source>
        <dbReference type="ARBA" id="ARBA00016301"/>
    </source>
</evidence>
<dbReference type="PANTHER" id="PTHR12215:SF10">
    <property type="entry name" value="L-AMINOADIPATE-SEMIALDEHYDE DEHYDROGENASE-PHOSPHOPANTETHEINYL TRANSFERASE"/>
    <property type="match status" value="1"/>
</dbReference>
<dbReference type="InterPro" id="IPR050559">
    <property type="entry name" value="P-Pant_transferase_sf"/>
</dbReference>
<dbReference type="GO" id="GO:0008897">
    <property type="term" value="F:holo-[acyl-carrier-protein] synthase activity"/>
    <property type="evidence" value="ECO:0007669"/>
    <property type="project" value="UniProtKB-EC"/>
</dbReference>
<proteinExistence type="inferred from homology"/>
<name>A0A1B6K815_9HEMI</name>
<feature type="domain" description="4'-phosphopantetheinyl transferase N-terminal" evidence="10">
    <location>
        <begin position="2"/>
        <end position="42"/>
    </location>
</feature>
<evidence type="ECO:0000256" key="8">
    <source>
        <dbReference type="ARBA" id="ARBA00048794"/>
    </source>
</evidence>
<evidence type="ECO:0000256" key="6">
    <source>
        <dbReference type="ARBA" id="ARBA00033443"/>
    </source>
</evidence>
<dbReference type="InterPro" id="IPR008278">
    <property type="entry name" value="4-PPantetheinyl_Trfase_dom"/>
</dbReference>
<evidence type="ECO:0000256" key="2">
    <source>
        <dbReference type="ARBA" id="ARBA00013172"/>
    </source>
</evidence>
<evidence type="ECO:0000256" key="7">
    <source>
        <dbReference type="ARBA" id="ARBA00048641"/>
    </source>
</evidence>
<protein>
    <recommendedName>
        <fullName evidence="3">L-aminoadipate-semialdehyde dehydrogenase-phosphopantetheinyl transferase</fullName>
        <ecNumber evidence="2">2.7.8.7</ecNumber>
    </recommendedName>
    <alternativeName>
        <fullName evidence="5">4'-phosphopantetheinyl transferase</fullName>
    </alternativeName>
    <alternativeName>
        <fullName evidence="6">Alpha-aminoadipic semialdehyde dehydrogenase-phosphopantetheinyl transferase</fullName>
    </alternativeName>
</protein>
<dbReference type="PANTHER" id="PTHR12215">
    <property type="entry name" value="PHOSPHOPANTETHEINE TRANSFERASE"/>
    <property type="match status" value="1"/>
</dbReference>
<dbReference type="Pfam" id="PF01648">
    <property type="entry name" value="ACPS"/>
    <property type="match status" value="1"/>
</dbReference>
<dbReference type="InterPro" id="IPR037143">
    <property type="entry name" value="4-PPantetheinyl_Trfase_dom_sf"/>
</dbReference>
<feature type="non-terminal residue" evidence="11">
    <location>
        <position position="113"/>
    </location>
</feature>
<gene>
    <name evidence="11" type="ORF">g.56076</name>
</gene>
<evidence type="ECO:0000259" key="10">
    <source>
        <dbReference type="Pfam" id="PF22624"/>
    </source>
</evidence>
<dbReference type="SUPFAM" id="SSF56214">
    <property type="entry name" value="4'-phosphopantetheinyl transferase"/>
    <property type="match status" value="2"/>
</dbReference>
<comment type="similarity">
    <text evidence="1">Belongs to the P-Pant transferase superfamily. AcpS family.</text>
</comment>
<dbReference type="Gene3D" id="3.90.470.20">
    <property type="entry name" value="4'-phosphopantetheinyl transferase domain"/>
    <property type="match status" value="1"/>
</dbReference>
<evidence type="ECO:0000256" key="5">
    <source>
        <dbReference type="ARBA" id="ARBA00030484"/>
    </source>
</evidence>
<dbReference type="Pfam" id="PF22624">
    <property type="entry name" value="AASDHPPT_N"/>
    <property type="match status" value="1"/>
</dbReference>
<comment type="catalytic activity">
    <reaction evidence="7">
        <text>apo-[ACP] + CoA = holo-[ACP] + adenosine 3',5'-bisphosphate + H(+)</text>
        <dbReference type="Rhea" id="RHEA:12068"/>
        <dbReference type="Rhea" id="RHEA-COMP:9685"/>
        <dbReference type="Rhea" id="RHEA-COMP:9690"/>
        <dbReference type="ChEBI" id="CHEBI:15378"/>
        <dbReference type="ChEBI" id="CHEBI:29999"/>
        <dbReference type="ChEBI" id="CHEBI:57287"/>
        <dbReference type="ChEBI" id="CHEBI:58343"/>
        <dbReference type="ChEBI" id="CHEBI:64479"/>
        <dbReference type="EC" id="2.7.8.7"/>
    </reaction>
    <physiologicalReaction direction="left-to-right" evidence="7">
        <dbReference type="Rhea" id="RHEA:12069"/>
    </physiologicalReaction>
</comment>
<reference evidence="11" key="1">
    <citation type="submission" date="2015-11" db="EMBL/GenBank/DDBJ databases">
        <title>De novo transcriptome assembly of four potential Pierce s Disease insect vectors from Arizona vineyards.</title>
        <authorList>
            <person name="Tassone E.E."/>
        </authorList>
    </citation>
    <scope>NUCLEOTIDE SEQUENCE</scope>
</reference>
<feature type="domain" description="4'-phosphopantetheinyl transferase" evidence="9">
    <location>
        <begin position="47"/>
        <end position="112"/>
    </location>
</feature>
<feature type="non-terminal residue" evidence="11">
    <location>
        <position position="1"/>
    </location>
</feature>
<dbReference type="GO" id="GO:0005829">
    <property type="term" value="C:cytosol"/>
    <property type="evidence" value="ECO:0007669"/>
    <property type="project" value="TreeGrafter"/>
</dbReference>
<dbReference type="EMBL" id="GECU01000109">
    <property type="protein sequence ID" value="JAT07598.1"/>
    <property type="molecule type" value="Transcribed_RNA"/>
</dbReference>
<evidence type="ECO:0000256" key="4">
    <source>
        <dbReference type="ARBA" id="ARBA00022679"/>
    </source>
</evidence>
<dbReference type="EC" id="2.7.8.7" evidence="2"/>
<keyword evidence="4" id="KW-0808">Transferase</keyword>
<organism evidence="11">
    <name type="scientific">Homalodisca liturata</name>
    <dbReference type="NCBI Taxonomy" id="320908"/>
    <lineage>
        <taxon>Eukaryota</taxon>
        <taxon>Metazoa</taxon>
        <taxon>Ecdysozoa</taxon>
        <taxon>Arthropoda</taxon>
        <taxon>Hexapoda</taxon>
        <taxon>Insecta</taxon>
        <taxon>Pterygota</taxon>
        <taxon>Neoptera</taxon>
        <taxon>Paraneoptera</taxon>
        <taxon>Hemiptera</taxon>
        <taxon>Auchenorrhyncha</taxon>
        <taxon>Membracoidea</taxon>
        <taxon>Cicadellidae</taxon>
        <taxon>Cicadellinae</taxon>
        <taxon>Proconiini</taxon>
        <taxon>Homalodisca</taxon>
    </lineage>
</organism>
<dbReference type="GO" id="GO:0019878">
    <property type="term" value="P:lysine biosynthetic process via aminoadipic acid"/>
    <property type="evidence" value="ECO:0007669"/>
    <property type="project" value="TreeGrafter"/>
</dbReference>
<evidence type="ECO:0000256" key="1">
    <source>
        <dbReference type="ARBA" id="ARBA00006195"/>
    </source>
</evidence>
<sequence>DIKILRNVEHKKPYLCDDQFTRRRVQFNVSHNSDYVALAGEVGILDIGIDLMKIEKTRTANIDEYFRLMRRKYSSAEWAVINSQKSDTEQMAMFYRFWCLKESLTKAVGTGIT</sequence>
<accession>A0A1B6K815</accession>
<evidence type="ECO:0000313" key="11">
    <source>
        <dbReference type="EMBL" id="JAT07598.1"/>
    </source>
</evidence>
<evidence type="ECO:0000259" key="9">
    <source>
        <dbReference type="Pfam" id="PF01648"/>
    </source>
</evidence>
<dbReference type="GO" id="GO:0000287">
    <property type="term" value="F:magnesium ion binding"/>
    <property type="evidence" value="ECO:0007669"/>
    <property type="project" value="InterPro"/>
</dbReference>
<dbReference type="InterPro" id="IPR055066">
    <property type="entry name" value="AASDHPPT_N"/>
</dbReference>
<comment type="catalytic activity">
    <reaction evidence="8">
        <text>apo-[ACP] + acetyl-CoA = acetyl-[ACP] + adenosine 3',5'-bisphosphate + H(+)</text>
        <dbReference type="Rhea" id="RHEA:46564"/>
        <dbReference type="Rhea" id="RHEA-COMP:9621"/>
        <dbReference type="Rhea" id="RHEA-COMP:9690"/>
        <dbReference type="ChEBI" id="CHEBI:15378"/>
        <dbReference type="ChEBI" id="CHEBI:29999"/>
        <dbReference type="ChEBI" id="CHEBI:57288"/>
        <dbReference type="ChEBI" id="CHEBI:58343"/>
        <dbReference type="ChEBI" id="CHEBI:78446"/>
    </reaction>
    <physiologicalReaction direction="left-to-right" evidence="8">
        <dbReference type="Rhea" id="RHEA:46565"/>
    </physiologicalReaction>
</comment>
<dbReference type="AlphaFoldDB" id="A0A1B6K815"/>